<evidence type="ECO:0000256" key="2">
    <source>
        <dbReference type="SAM" id="Phobius"/>
    </source>
</evidence>
<feature type="region of interest" description="Disordered" evidence="1">
    <location>
        <begin position="33"/>
        <end position="52"/>
    </location>
</feature>
<reference evidence="3 4" key="1">
    <citation type="submission" date="2021-03" db="EMBL/GenBank/DDBJ databases">
        <title>novel species in genus Cellulomonas.</title>
        <authorList>
            <person name="Zhang G."/>
        </authorList>
    </citation>
    <scope>NUCLEOTIDE SEQUENCE [LARGE SCALE GENOMIC DNA]</scope>
    <source>
        <strain evidence="4">zg-ZUI188</strain>
    </source>
</reference>
<sequence>MDVDVPVSSPTEERAVLLARLQLLETENARLRAQAAGAEPGPRPNPRRGRGRTSATVALVLLGALLAPVAVVGSWARELVVDTDAYVDTVAPIAEDPLVRSAVAGRITTAVVEALDVRQLTTQATDAVASLDLPPVVSEAATSLQTPLENAITGFIRTNVTKIVSSAAFADAWQEANRVAHEQIVASLRGDPDALAQISSNGALTLDITPIVEDAKASLEQSGFTLASRIPTVNVTFPIGSSADLVRLQSAYRFLDVVGGVLPWLALALLAGGVLAARHRSRALVVAGLSLAAGMLVLALGLVIGRSLYAGSLPPGVQRVDTAVAIYDQAVSLLRLQLRVVLVLGLVVAFAAFLAGDTTAARQLRASGSRAAAWIRDAGDRRSISTGPVGVWLDEQRVLVRVVVISLAGLALVLADRPTPAYVVGVFVVALLVLGLVTLAARPRTAARQEPAVTA</sequence>
<feature type="transmembrane region" description="Helical" evidence="2">
    <location>
        <begin position="336"/>
        <end position="355"/>
    </location>
</feature>
<proteinExistence type="predicted"/>
<evidence type="ECO:0000313" key="4">
    <source>
        <dbReference type="Proteomes" id="UP000678317"/>
    </source>
</evidence>
<feature type="transmembrane region" description="Helical" evidence="2">
    <location>
        <begin position="421"/>
        <end position="441"/>
    </location>
</feature>
<accession>A0ABS3SEA5</accession>
<feature type="transmembrane region" description="Helical" evidence="2">
    <location>
        <begin position="257"/>
        <end position="277"/>
    </location>
</feature>
<protein>
    <recommendedName>
        <fullName evidence="5">Integral membrane protein</fullName>
    </recommendedName>
</protein>
<evidence type="ECO:0000256" key="1">
    <source>
        <dbReference type="SAM" id="MobiDB-lite"/>
    </source>
</evidence>
<gene>
    <name evidence="3" type="ORF">J4035_05490</name>
</gene>
<keyword evidence="2" id="KW-0472">Membrane</keyword>
<evidence type="ECO:0000313" key="3">
    <source>
        <dbReference type="EMBL" id="MBO3084084.1"/>
    </source>
</evidence>
<name>A0ABS3SEA5_9CELL</name>
<dbReference type="Proteomes" id="UP000678317">
    <property type="component" value="Unassembled WGS sequence"/>
</dbReference>
<organism evidence="3 4">
    <name type="scientific">Cellulomonas fengjieae</name>
    <dbReference type="NCBI Taxonomy" id="2819978"/>
    <lineage>
        <taxon>Bacteria</taxon>
        <taxon>Bacillati</taxon>
        <taxon>Actinomycetota</taxon>
        <taxon>Actinomycetes</taxon>
        <taxon>Micrococcales</taxon>
        <taxon>Cellulomonadaceae</taxon>
        <taxon>Cellulomonas</taxon>
    </lineage>
</organism>
<dbReference type="EMBL" id="JAGFBM010000001">
    <property type="protein sequence ID" value="MBO3084084.1"/>
    <property type="molecule type" value="Genomic_DNA"/>
</dbReference>
<feature type="transmembrane region" description="Helical" evidence="2">
    <location>
        <begin position="55"/>
        <end position="76"/>
    </location>
</feature>
<feature type="transmembrane region" description="Helical" evidence="2">
    <location>
        <begin position="284"/>
        <end position="304"/>
    </location>
</feature>
<keyword evidence="4" id="KW-1185">Reference proteome</keyword>
<keyword evidence="2" id="KW-1133">Transmembrane helix</keyword>
<keyword evidence="2" id="KW-0812">Transmembrane</keyword>
<evidence type="ECO:0008006" key="5">
    <source>
        <dbReference type="Google" id="ProtNLM"/>
    </source>
</evidence>
<comment type="caution">
    <text evidence="3">The sequence shown here is derived from an EMBL/GenBank/DDBJ whole genome shotgun (WGS) entry which is preliminary data.</text>
</comment>
<feature type="transmembrane region" description="Helical" evidence="2">
    <location>
        <begin position="398"/>
        <end position="415"/>
    </location>
</feature>